<evidence type="ECO:0000313" key="2">
    <source>
        <dbReference type="Proteomes" id="UP000199650"/>
    </source>
</evidence>
<evidence type="ECO:0000313" key="1">
    <source>
        <dbReference type="EMBL" id="SEW37237.1"/>
    </source>
</evidence>
<reference evidence="1 2" key="1">
    <citation type="submission" date="2016-10" db="EMBL/GenBank/DDBJ databases">
        <authorList>
            <person name="de Groot N.N."/>
        </authorList>
    </citation>
    <scope>NUCLEOTIDE SEQUENCE [LARGE SCALE GENOMIC DNA]</scope>
    <source>
        <strain evidence="1 2">DSM 29439</strain>
    </source>
</reference>
<dbReference type="STRING" id="1173584.SAMN05444851_3255"/>
<dbReference type="Proteomes" id="UP000199650">
    <property type="component" value="Unassembled WGS sequence"/>
</dbReference>
<sequence>MPATPTTDLTCATSSGHPRVGDPTAPGWVIWIINGQRGSLSDIWLALSGLAALGLFELFHVADSGALDARSRVYEITGPFLMTAAVGQGWRLRGHRPLLDR</sequence>
<proteinExistence type="predicted"/>
<protein>
    <submittedName>
        <fullName evidence="1">Uncharacterized protein</fullName>
    </submittedName>
</protein>
<dbReference type="AlphaFoldDB" id="A0A1I0R918"/>
<gene>
    <name evidence="1" type="ORF">SAMN05444851_3255</name>
</gene>
<accession>A0A1I0R918</accession>
<organism evidence="1 2">
    <name type="scientific">Aliiroseovarius sediminilitoris</name>
    <dbReference type="NCBI Taxonomy" id="1173584"/>
    <lineage>
        <taxon>Bacteria</taxon>
        <taxon>Pseudomonadati</taxon>
        <taxon>Pseudomonadota</taxon>
        <taxon>Alphaproteobacteria</taxon>
        <taxon>Rhodobacterales</taxon>
        <taxon>Paracoccaceae</taxon>
        <taxon>Aliiroseovarius</taxon>
    </lineage>
</organism>
<dbReference type="EMBL" id="FOJB01000003">
    <property type="protein sequence ID" value="SEW37237.1"/>
    <property type="molecule type" value="Genomic_DNA"/>
</dbReference>
<dbReference type="RefSeq" id="WP_091433302.1">
    <property type="nucleotide sequence ID" value="NZ_FOJB01000003.1"/>
</dbReference>
<name>A0A1I0R918_9RHOB</name>
<keyword evidence="2" id="KW-1185">Reference proteome</keyword>